<accession>A0ABU1JTP3</accession>
<evidence type="ECO:0000313" key="1">
    <source>
        <dbReference type="EMBL" id="MDR6291668.1"/>
    </source>
</evidence>
<dbReference type="Gene3D" id="3.40.50.720">
    <property type="entry name" value="NAD(P)-binding Rossmann-like Domain"/>
    <property type="match status" value="1"/>
</dbReference>
<sequence>MPAPVQQPVLIIGGSGIVGAQAAQALRRLQPDLPITIGGRDLAKAEAVARAVGGADAAAIDLARPDLGQPDPGQPDRAFSAVVAFVKDAGLNSLRFAQARGVPHVSTSSGVFEIGPEVAQALHRPTAPVLLASHWLAGAALLPALHFAKTFRTVETIAIGALLDEEDMGGPAAYADYDRIVQATSRVQILQDGQWVWIPGDPTPGRYRSVDGTAMAAQPYSPMDVVSLAAATAARSVRLDLVLGQSASRRRGEPFSTEITIDLAGTLPDGSAGRTRHEIVHPAGQAPLTALGIAMAVERMLGLAGGAPPAPGLHLPELLIDPAAMVRRMAEFGARIRQA</sequence>
<protein>
    <recommendedName>
        <fullName evidence="3">Saccharopine dehydrogenase</fullName>
    </recommendedName>
</protein>
<dbReference type="InterPro" id="IPR036291">
    <property type="entry name" value="NAD(P)-bd_dom_sf"/>
</dbReference>
<gene>
    <name evidence="1" type="ORF">E9232_004202</name>
</gene>
<keyword evidence="2" id="KW-1185">Reference proteome</keyword>
<dbReference type="RefSeq" id="WP_309797087.1">
    <property type="nucleotide sequence ID" value="NZ_JAVDPW010000007.1"/>
</dbReference>
<organism evidence="1 2">
    <name type="scientific">Inquilinus ginsengisoli</name>
    <dbReference type="NCBI Taxonomy" id="363840"/>
    <lineage>
        <taxon>Bacteria</taxon>
        <taxon>Pseudomonadati</taxon>
        <taxon>Pseudomonadota</taxon>
        <taxon>Alphaproteobacteria</taxon>
        <taxon>Rhodospirillales</taxon>
        <taxon>Rhodospirillaceae</taxon>
        <taxon>Inquilinus</taxon>
    </lineage>
</organism>
<reference evidence="1 2" key="1">
    <citation type="submission" date="2023-07" db="EMBL/GenBank/DDBJ databases">
        <title>Sorghum-associated microbial communities from plants grown in Nebraska, USA.</title>
        <authorList>
            <person name="Schachtman D."/>
        </authorList>
    </citation>
    <scope>NUCLEOTIDE SEQUENCE [LARGE SCALE GENOMIC DNA]</scope>
    <source>
        <strain evidence="1 2">584</strain>
    </source>
</reference>
<comment type="caution">
    <text evidence="1">The sequence shown here is derived from an EMBL/GenBank/DDBJ whole genome shotgun (WGS) entry which is preliminary data.</text>
</comment>
<dbReference type="SUPFAM" id="SSF51735">
    <property type="entry name" value="NAD(P)-binding Rossmann-fold domains"/>
    <property type="match status" value="1"/>
</dbReference>
<name>A0ABU1JTP3_9PROT</name>
<dbReference type="EMBL" id="JAVDPW010000007">
    <property type="protein sequence ID" value="MDR6291668.1"/>
    <property type="molecule type" value="Genomic_DNA"/>
</dbReference>
<evidence type="ECO:0008006" key="3">
    <source>
        <dbReference type="Google" id="ProtNLM"/>
    </source>
</evidence>
<dbReference type="Proteomes" id="UP001262410">
    <property type="component" value="Unassembled WGS sequence"/>
</dbReference>
<evidence type="ECO:0000313" key="2">
    <source>
        <dbReference type="Proteomes" id="UP001262410"/>
    </source>
</evidence>
<proteinExistence type="predicted"/>